<dbReference type="Proteomes" id="UP000297595">
    <property type="component" value="Unassembled WGS sequence"/>
</dbReference>
<name>A0A8H2HNQ6_ORBOL</name>
<proteinExistence type="predicted"/>
<comment type="caution">
    <text evidence="1">The sequence shown here is derived from an EMBL/GenBank/DDBJ whole genome shotgun (WGS) entry which is preliminary data.</text>
</comment>
<sequence>MEEQLSSGLYSITTVEDLTVGRNSREDKSLRPKPIYALPPSETGPNTIWQIDQVQDDEYILKCHGAPTAAHDSHLYAVLTDVPPPTPWKITKQAQGGYTIIKADEEGFGWVVSFDEDREGKPVRNTIKPYEKLELRISNMNLFLIDCGSPSDRTAIIPTKISSY</sequence>
<dbReference type="CDD" id="cd23428">
    <property type="entry name" value="beta-trefoil_Ricin_SPI"/>
    <property type="match status" value="1"/>
</dbReference>
<accession>A0A8H2HNQ6</accession>
<protein>
    <submittedName>
        <fullName evidence="1">Uncharacterized protein</fullName>
    </submittedName>
</protein>
<dbReference type="EMBL" id="SOZJ01000001">
    <property type="protein sequence ID" value="TGJ73079.1"/>
    <property type="molecule type" value="Genomic_DNA"/>
</dbReference>
<organism evidence="1 2">
    <name type="scientific">Orbilia oligospora</name>
    <name type="common">Nematode-trapping fungus</name>
    <name type="synonym">Arthrobotrys oligospora</name>
    <dbReference type="NCBI Taxonomy" id="2813651"/>
    <lineage>
        <taxon>Eukaryota</taxon>
        <taxon>Fungi</taxon>
        <taxon>Dikarya</taxon>
        <taxon>Ascomycota</taxon>
        <taxon>Pezizomycotina</taxon>
        <taxon>Orbiliomycetes</taxon>
        <taxon>Orbiliales</taxon>
        <taxon>Orbiliaceae</taxon>
        <taxon>Orbilia</taxon>
    </lineage>
</organism>
<dbReference type="Pfam" id="PF16850">
    <property type="entry name" value="Inhibitor_I66"/>
    <property type="match status" value="1"/>
</dbReference>
<dbReference type="InterPro" id="IPR031755">
    <property type="entry name" value="Inhibitor_I66"/>
</dbReference>
<dbReference type="Gene3D" id="2.80.10.50">
    <property type="match status" value="1"/>
</dbReference>
<dbReference type="AlphaFoldDB" id="A0A8H2HNQ6"/>
<reference evidence="1 2" key="1">
    <citation type="submission" date="2019-03" db="EMBL/GenBank/DDBJ databases">
        <title>Nematode-trapping fungi genome.</title>
        <authorList>
            <person name="Vidal-Diez De Ulzurrun G."/>
        </authorList>
    </citation>
    <scope>NUCLEOTIDE SEQUENCE [LARGE SCALE GENOMIC DNA]</scope>
    <source>
        <strain evidence="1 2">TWF154</strain>
    </source>
</reference>
<dbReference type="GO" id="GO:0004867">
    <property type="term" value="F:serine-type endopeptidase inhibitor activity"/>
    <property type="evidence" value="ECO:0007669"/>
    <property type="project" value="InterPro"/>
</dbReference>
<evidence type="ECO:0000313" key="1">
    <source>
        <dbReference type="EMBL" id="TGJ73079.1"/>
    </source>
</evidence>
<evidence type="ECO:0000313" key="2">
    <source>
        <dbReference type="Proteomes" id="UP000297595"/>
    </source>
</evidence>
<dbReference type="OrthoDB" id="3439489at2759"/>
<gene>
    <name evidence="1" type="ORF">EYR41_000198</name>
</gene>